<gene>
    <name evidence="2" type="ORF">AMATHDRAFT_196740</name>
</gene>
<feature type="region of interest" description="Disordered" evidence="1">
    <location>
        <begin position="199"/>
        <end position="248"/>
    </location>
</feature>
<dbReference type="InterPro" id="IPR011009">
    <property type="entry name" value="Kinase-like_dom_sf"/>
</dbReference>
<feature type="region of interest" description="Disordered" evidence="1">
    <location>
        <begin position="1"/>
        <end position="24"/>
    </location>
</feature>
<proteinExistence type="predicted"/>
<evidence type="ECO:0000256" key="1">
    <source>
        <dbReference type="SAM" id="MobiDB-lite"/>
    </source>
</evidence>
<sequence length="743" mass="85553">MSKASSSSSSTKEDELKKLEERLRRGLRPTALGNEFKRNPPLTVKDLQLRVILQNADPKRRIPSILSHSQLDASPAYHARYHSKDTHRRLVWLQWPRNPNGLTLLPQLTRPGKMAGNELQLWGSTLLSFYFVYRSPGMMHLMTRSSATKLSAFTSAHDEVQFAQTELQWARREPDPHRIEPYSVAELIRDQELRIRMGLCGTTGRPGDELTDDPVEGKDESEGHSQNDETRDENENVTKEKSPNKVEDVFRADAYPAPWPMVPFSYRAPKLQKRLPLYMLPKKLVVHDPWDLLAVHSSRFYEGLRDEADWTTMEDITHVYNLTLSAAGQERMKEQKRHDAEHILLERKKKRKGLIIPDVDKLEEPYDGFVVPPMTDDFHTPVEPPIYVIHDPPPEPKSPEVAHLYIDPGLISGWGNHSMVLYAELEVSRSLLVPDILCYECVMEDVRKTIIALDGEDGSRKSKQWKTKSGVWRAAEGRQPTLWMHSMFPEDGDVESYMSRPNPPHWRYVGPVRPIRTSVGWQNLERGPYCEHVASRLSVEKGKEQSDTSSTPALHPLTAKVSVVAKLSKQQDLHLEREASNYQIFPEHLFEHWSGYNLVEPLHHPVPIGPILPQFYGYYTPDKGENKRSYRSPILLMEYCGRQIEREIMRVDDKAECASLFYRLHHAGYLHHSTWERNILVQEGPLDLPPVLRGTEEFTEDGRELSFRLIDFGRSVEIDKPLSRAEEEWEVTKLTGTSIEFVD</sequence>
<evidence type="ECO:0000313" key="2">
    <source>
        <dbReference type="EMBL" id="PFH48330.1"/>
    </source>
</evidence>
<protein>
    <recommendedName>
        <fullName evidence="4">Protein kinase domain-containing protein</fullName>
    </recommendedName>
</protein>
<feature type="compositionally biased region" description="Basic and acidic residues" evidence="1">
    <location>
        <begin position="215"/>
        <end position="248"/>
    </location>
</feature>
<dbReference type="OrthoDB" id="5327923at2759"/>
<feature type="compositionally biased region" description="Basic and acidic residues" evidence="1">
    <location>
        <begin position="11"/>
        <end position="24"/>
    </location>
</feature>
<feature type="compositionally biased region" description="Low complexity" evidence="1">
    <location>
        <begin position="1"/>
        <end position="10"/>
    </location>
</feature>
<dbReference type="SUPFAM" id="SSF56112">
    <property type="entry name" value="Protein kinase-like (PK-like)"/>
    <property type="match status" value="1"/>
</dbReference>
<dbReference type="STRING" id="703135.A0A2A9NKV5"/>
<keyword evidence="3" id="KW-1185">Reference proteome</keyword>
<dbReference type="AlphaFoldDB" id="A0A2A9NKV5"/>
<accession>A0A2A9NKV5</accession>
<evidence type="ECO:0000313" key="3">
    <source>
        <dbReference type="Proteomes" id="UP000242287"/>
    </source>
</evidence>
<organism evidence="2 3">
    <name type="scientific">Amanita thiersii Skay4041</name>
    <dbReference type="NCBI Taxonomy" id="703135"/>
    <lineage>
        <taxon>Eukaryota</taxon>
        <taxon>Fungi</taxon>
        <taxon>Dikarya</taxon>
        <taxon>Basidiomycota</taxon>
        <taxon>Agaricomycotina</taxon>
        <taxon>Agaricomycetes</taxon>
        <taxon>Agaricomycetidae</taxon>
        <taxon>Agaricales</taxon>
        <taxon>Pluteineae</taxon>
        <taxon>Amanitaceae</taxon>
        <taxon>Amanita</taxon>
    </lineage>
</organism>
<dbReference type="Proteomes" id="UP000242287">
    <property type="component" value="Unassembled WGS sequence"/>
</dbReference>
<dbReference type="EMBL" id="KZ302067">
    <property type="protein sequence ID" value="PFH48330.1"/>
    <property type="molecule type" value="Genomic_DNA"/>
</dbReference>
<evidence type="ECO:0008006" key="4">
    <source>
        <dbReference type="Google" id="ProtNLM"/>
    </source>
</evidence>
<name>A0A2A9NKV5_9AGAR</name>
<reference evidence="2 3" key="1">
    <citation type="submission" date="2014-02" db="EMBL/GenBank/DDBJ databases">
        <title>Transposable element dynamics among asymbiotic and ectomycorrhizal Amanita fungi.</title>
        <authorList>
            <consortium name="DOE Joint Genome Institute"/>
            <person name="Hess J."/>
            <person name="Skrede I."/>
            <person name="Wolfe B."/>
            <person name="LaButti K."/>
            <person name="Ohm R.A."/>
            <person name="Grigoriev I.V."/>
            <person name="Pringle A."/>
        </authorList>
    </citation>
    <scope>NUCLEOTIDE SEQUENCE [LARGE SCALE GENOMIC DNA]</scope>
    <source>
        <strain evidence="2 3">SKay4041</strain>
    </source>
</reference>